<dbReference type="OrthoDB" id="536881at2759"/>
<reference evidence="8" key="1">
    <citation type="journal article" date="2020" name="Stud. Mycol.">
        <title>101 Dothideomycetes genomes: a test case for predicting lifestyles and emergence of pathogens.</title>
        <authorList>
            <person name="Haridas S."/>
            <person name="Albert R."/>
            <person name="Binder M."/>
            <person name="Bloem J."/>
            <person name="Labutti K."/>
            <person name="Salamov A."/>
            <person name="Andreopoulos B."/>
            <person name="Baker S."/>
            <person name="Barry K."/>
            <person name="Bills G."/>
            <person name="Bluhm B."/>
            <person name="Cannon C."/>
            <person name="Castanera R."/>
            <person name="Culley D."/>
            <person name="Daum C."/>
            <person name="Ezra D."/>
            <person name="Gonzalez J."/>
            <person name="Henrissat B."/>
            <person name="Kuo A."/>
            <person name="Liang C."/>
            <person name="Lipzen A."/>
            <person name="Lutzoni F."/>
            <person name="Magnuson J."/>
            <person name="Mondo S."/>
            <person name="Nolan M."/>
            <person name="Ohm R."/>
            <person name="Pangilinan J."/>
            <person name="Park H.-J."/>
            <person name="Ramirez L."/>
            <person name="Alfaro M."/>
            <person name="Sun H."/>
            <person name="Tritt A."/>
            <person name="Yoshinaga Y."/>
            <person name="Zwiers L.-H."/>
            <person name="Turgeon B."/>
            <person name="Goodwin S."/>
            <person name="Spatafora J."/>
            <person name="Crous P."/>
            <person name="Grigoriev I."/>
        </authorList>
    </citation>
    <scope>NUCLEOTIDE SEQUENCE</scope>
    <source>
        <strain evidence="8">CBS 269.34</strain>
    </source>
</reference>
<dbReference type="PANTHER" id="PTHR31018:SF3">
    <property type="entry name" value="RECEPTOR PROTEIN-TYROSINE KINASE"/>
    <property type="match status" value="1"/>
</dbReference>
<dbReference type="AlphaFoldDB" id="A0A6A6RCA7"/>
<name>A0A6A6RCA7_9PEZI</name>
<keyword evidence="2" id="KW-0134">Cell wall</keyword>
<evidence type="ECO:0000256" key="7">
    <source>
        <dbReference type="SAM" id="Phobius"/>
    </source>
</evidence>
<accession>A0A6A6RCA7</accession>
<evidence type="ECO:0000256" key="1">
    <source>
        <dbReference type="ARBA" id="ARBA00004191"/>
    </source>
</evidence>
<keyword evidence="7" id="KW-1133">Transmembrane helix</keyword>
<organism evidence="8 9">
    <name type="scientific">Lophium mytilinum</name>
    <dbReference type="NCBI Taxonomy" id="390894"/>
    <lineage>
        <taxon>Eukaryota</taxon>
        <taxon>Fungi</taxon>
        <taxon>Dikarya</taxon>
        <taxon>Ascomycota</taxon>
        <taxon>Pezizomycotina</taxon>
        <taxon>Dothideomycetes</taxon>
        <taxon>Pleosporomycetidae</taxon>
        <taxon>Mytilinidiales</taxon>
        <taxon>Mytilinidiaceae</taxon>
        <taxon>Lophium</taxon>
    </lineage>
</organism>
<evidence type="ECO:0008006" key="10">
    <source>
        <dbReference type="Google" id="ProtNLM"/>
    </source>
</evidence>
<keyword evidence="5" id="KW-0325">Glycoprotein</keyword>
<dbReference type="EMBL" id="MU004181">
    <property type="protein sequence ID" value="KAF2502319.1"/>
    <property type="molecule type" value="Genomic_DNA"/>
</dbReference>
<protein>
    <recommendedName>
        <fullName evidence="10">Receptor L-domain domain-containing protein</fullName>
    </recommendedName>
</protein>
<keyword evidence="3" id="KW-0964">Secreted</keyword>
<evidence type="ECO:0000256" key="2">
    <source>
        <dbReference type="ARBA" id="ARBA00022512"/>
    </source>
</evidence>
<gene>
    <name evidence="8" type="ORF">BU16DRAFT_554386</name>
</gene>
<evidence type="ECO:0000313" key="8">
    <source>
        <dbReference type="EMBL" id="KAF2502319.1"/>
    </source>
</evidence>
<dbReference type="InterPro" id="IPR051648">
    <property type="entry name" value="CWI-Assembly_Regulator"/>
</dbReference>
<dbReference type="Proteomes" id="UP000799750">
    <property type="component" value="Unassembled WGS sequence"/>
</dbReference>
<sequence>MPFYASVDKYCTVSTPPGNSSYSISSSDDLHKFSGCTTITGTISVGPDFVDDTLNFDEALKNVVGDFSVGSVGRLQRINAPNLSNITGGLNITSNTNLTNVTLPVHILGGSLTILGNDKLGFLSLLIVGDFLHNISLGDASFNLSGIQSVAGDLNLTRVHDSFTVGSLSAVGGGVYLEATTIKSFSPPKLSGIDKDFRLAKNGNLTILSLPSLQYVGGTLEISETNITHFTAPKLGAIGEGVDFSLNEELRTIEFATLGSIGALSGGIKGFDLDDKNETGYHAVNFWGNNVLNNISMPELKSIGADWDPEALPWWTLNVTMNPELFDFDGLRSLQTINGSVYLNGSFTVVEMFSLTNITHSVVVNSSNYMGDCSIFEELKDNGHIQGSMNCTDNHYASPYLGGYSSSGGGLSKGAKAGVGVGVTIGGILLIAGIIFAFMRWRRRRRGAQVKVLQEDGYSMPELPRATNAYLAPQPLPQVSPLEADSSQQHLAGGAYRDISPPRSLLTRDVSRELNPKVGGGHMGDISPPTSPRGRGIERGEASSWRDVSPPPPNYEAATHGPR</sequence>
<keyword evidence="7" id="KW-0812">Transmembrane</keyword>
<comment type="subcellular location">
    <subcellularLocation>
        <location evidence="1">Secreted</location>
        <location evidence="1">Cell wall</location>
    </subcellularLocation>
</comment>
<dbReference type="InterPro" id="IPR036941">
    <property type="entry name" value="Rcpt_L-dom_sf"/>
</dbReference>
<evidence type="ECO:0000256" key="5">
    <source>
        <dbReference type="ARBA" id="ARBA00023180"/>
    </source>
</evidence>
<keyword evidence="9" id="KW-1185">Reference proteome</keyword>
<dbReference type="PANTHER" id="PTHR31018">
    <property type="entry name" value="SPORULATION-SPECIFIC PROTEIN-RELATED"/>
    <property type="match status" value="1"/>
</dbReference>
<feature type="transmembrane region" description="Helical" evidence="7">
    <location>
        <begin position="417"/>
        <end position="439"/>
    </location>
</feature>
<evidence type="ECO:0000256" key="3">
    <source>
        <dbReference type="ARBA" id="ARBA00022525"/>
    </source>
</evidence>
<dbReference type="Gene3D" id="3.80.20.20">
    <property type="entry name" value="Receptor L-domain"/>
    <property type="match status" value="1"/>
</dbReference>
<proteinExistence type="predicted"/>
<evidence type="ECO:0000256" key="4">
    <source>
        <dbReference type="ARBA" id="ARBA00022729"/>
    </source>
</evidence>
<feature type="region of interest" description="Disordered" evidence="6">
    <location>
        <begin position="476"/>
        <end position="563"/>
    </location>
</feature>
<keyword evidence="4" id="KW-0732">Signal</keyword>
<evidence type="ECO:0000256" key="6">
    <source>
        <dbReference type="SAM" id="MobiDB-lite"/>
    </source>
</evidence>
<keyword evidence="7" id="KW-0472">Membrane</keyword>
<evidence type="ECO:0000313" key="9">
    <source>
        <dbReference type="Proteomes" id="UP000799750"/>
    </source>
</evidence>
<dbReference type="SUPFAM" id="SSF52058">
    <property type="entry name" value="L domain-like"/>
    <property type="match status" value="2"/>
</dbReference>